<feature type="transmembrane region" description="Helical" evidence="1">
    <location>
        <begin position="88"/>
        <end position="109"/>
    </location>
</feature>
<organism evidence="3 4">
    <name type="scientific">Actinomadura meridiana</name>
    <dbReference type="NCBI Taxonomy" id="559626"/>
    <lineage>
        <taxon>Bacteria</taxon>
        <taxon>Bacillati</taxon>
        <taxon>Actinomycetota</taxon>
        <taxon>Actinomycetes</taxon>
        <taxon>Streptosporangiales</taxon>
        <taxon>Thermomonosporaceae</taxon>
        <taxon>Actinomadura</taxon>
    </lineage>
</organism>
<dbReference type="RefSeq" id="WP_344898933.1">
    <property type="nucleotide sequence ID" value="NZ_BAABAS010000011.1"/>
</dbReference>
<feature type="transmembrane region" description="Helical" evidence="1">
    <location>
        <begin position="52"/>
        <end position="76"/>
    </location>
</feature>
<keyword evidence="3" id="KW-0012">Acyltransferase</keyword>
<feature type="transmembrane region" description="Helical" evidence="1">
    <location>
        <begin position="12"/>
        <end position="32"/>
    </location>
</feature>
<evidence type="ECO:0000313" key="4">
    <source>
        <dbReference type="Proteomes" id="UP001501710"/>
    </source>
</evidence>
<dbReference type="PANTHER" id="PTHR23028:SF53">
    <property type="entry name" value="ACYL_TRANSF_3 DOMAIN-CONTAINING PROTEIN"/>
    <property type="match status" value="1"/>
</dbReference>
<evidence type="ECO:0000259" key="2">
    <source>
        <dbReference type="Pfam" id="PF01757"/>
    </source>
</evidence>
<evidence type="ECO:0000256" key="1">
    <source>
        <dbReference type="SAM" id="Phobius"/>
    </source>
</evidence>
<feature type="domain" description="Acyltransferase 3" evidence="2">
    <location>
        <begin position="14"/>
        <end position="331"/>
    </location>
</feature>
<feature type="transmembrane region" description="Helical" evidence="1">
    <location>
        <begin position="249"/>
        <end position="269"/>
    </location>
</feature>
<dbReference type="GO" id="GO:0016746">
    <property type="term" value="F:acyltransferase activity"/>
    <property type="evidence" value="ECO:0007669"/>
    <property type="project" value="UniProtKB-KW"/>
</dbReference>
<name>A0ABP8C742_9ACTN</name>
<dbReference type="Pfam" id="PF01757">
    <property type="entry name" value="Acyl_transf_3"/>
    <property type="match status" value="1"/>
</dbReference>
<dbReference type="InterPro" id="IPR050879">
    <property type="entry name" value="Acyltransferase_3"/>
</dbReference>
<dbReference type="PANTHER" id="PTHR23028">
    <property type="entry name" value="ACETYLTRANSFERASE"/>
    <property type="match status" value="1"/>
</dbReference>
<keyword evidence="3" id="KW-0808">Transferase</keyword>
<feature type="transmembrane region" description="Helical" evidence="1">
    <location>
        <begin position="313"/>
        <end position="334"/>
    </location>
</feature>
<feature type="transmembrane region" description="Helical" evidence="1">
    <location>
        <begin position="168"/>
        <end position="184"/>
    </location>
</feature>
<dbReference type="EMBL" id="BAABAS010000011">
    <property type="protein sequence ID" value="GAA4234893.1"/>
    <property type="molecule type" value="Genomic_DNA"/>
</dbReference>
<feature type="transmembrane region" description="Helical" evidence="1">
    <location>
        <begin position="219"/>
        <end position="237"/>
    </location>
</feature>
<keyword evidence="4" id="KW-1185">Reference proteome</keyword>
<feature type="transmembrane region" description="Helical" evidence="1">
    <location>
        <begin position="276"/>
        <end position="293"/>
    </location>
</feature>
<keyword evidence="1" id="KW-0812">Transmembrane</keyword>
<protein>
    <submittedName>
        <fullName evidence="3">Acyltransferase</fullName>
    </submittedName>
</protein>
<feature type="transmembrane region" description="Helical" evidence="1">
    <location>
        <begin position="190"/>
        <end position="212"/>
    </location>
</feature>
<dbReference type="Proteomes" id="UP001501710">
    <property type="component" value="Unassembled WGS sequence"/>
</dbReference>
<keyword evidence="1" id="KW-0472">Membrane</keyword>
<reference evidence="4" key="1">
    <citation type="journal article" date="2019" name="Int. J. Syst. Evol. Microbiol.">
        <title>The Global Catalogue of Microorganisms (GCM) 10K type strain sequencing project: providing services to taxonomists for standard genome sequencing and annotation.</title>
        <authorList>
            <consortium name="The Broad Institute Genomics Platform"/>
            <consortium name="The Broad Institute Genome Sequencing Center for Infectious Disease"/>
            <person name="Wu L."/>
            <person name="Ma J."/>
        </authorList>
    </citation>
    <scope>NUCLEOTIDE SEQUENCE [LARGE SCALE GENOMIC DNA]</scope>
    <source>
        <strain evidence="4">JCM 17440</strain>
    </source>
</reference>
<sequence length="375" mass="42437">MTARPPTDRPRLRELDLLRFVAAFLVVLHHYVGRISGWGVPNHHHMPGIAQIAHFGNLGVDLFFLISGFVILMSAWGRGVGDFAVSRTVRIFPCYWFGAAIALAGYALVGETPMQSHSPLRPFLPNLTMLQTGIGMPNMEVVYWTLWVELHFYVLIAMLVWRGITYERCVAFMAIWLLLGLFAQESNFTVLTTALMPPWTPYFVAGMAFYLIHRFGPNLLMWLIVSGCWALAVPYRVGTVNPELAWPQVWDAVITGGVTFAFLIMAMVATHQFDMVRWRGFTLLGALTYPLYLVHETVGRLLDEALGPWLDRWTLLVVSFAAALAAAYLVHRFVEEPAQRWLRPRMKTALVRLRQARLPLARNQNPSSATAEIVR</sequence>
<dbReference type="InterPro" id="IPR002656">
    <property type="entry name" value="Acyl_transf_3_dom"/>
</dbReference>
<accession>A0ABP8C742</accession>
<gene>
    <name evidence="3" type="ORF">GCM10022254_40860</name>
</gene>
<proteinExistence type="predicted"/>
<feature type="transmembrane region" description="Helical" evidence="1">
    <location>
        <begin position="141"/>
        <end position="161"/>
    </location>
</feature>
<evidence type="ECO:0000313" key="3">
    <source>
        <dbReference type="EMBL" id="GAA4234893.1"/>
    </source>
</evidence>
<keyword evidence="1" id="KW-1133">Transmembrane helix</keyword>
<comment type="caution">
    <text evidence="3">The sequence shown here is derived from an EMBL/GenBank/DDBJ whole genome shotgun (WGS) entry which is preliminary data.</text>
</comment>